<feature type="domain" description="ATPase AAA-type core" evidence="1">
    <location>
        <begin position="201"/>
        <end position="283"/>
    </location>
</feature>
<dbReference type="Pfam" id="PF13476">
    <property type="entry name" value="AAA_23"/>
    <property type="match status" value="1"/>
</dbReference>
<dbReference type="Gene3D" id="3.40.50.300">
    <property type="entry name" value="P-loop containing nucleotide triphosphate hydrolases"/>
    <property type="match status" value="2"/>
</dbReference>
<dbReference type="SUPFAM" id="SSF52540">
    <property type="entry name" value="P-loop containing nucleoside triphosphate hydrolases"/>
    <property type="match status" value="1"/>
</dbReference>
<reference evidence="4" key="1">
    <citation type="submission" date="2017-11" db="EMBL/GenBank/DDBJ databases">
        <authorList>
            <person name="Watanabe M."/>
            <person name="Kojima H."/>
        </authorList>
    </citation>
    <scope>NUCLEOTIDE SEQUENCE [LARGE SCALE GENOMIC DNA]</scope>
    <source>
        <strain evidence="4">Tokyo 01</strain>
    </source>
</reference>
<feature type="domain" description="Rad50/SbcC-type AAA" evidence="2">
    <location>
        <begin position="9"/>
        <end position="41"/>
    </location>
</feature>
<dbReference type="InterPro" id="IPR003959">
    <property type="entry name" value="ATPase_AAA_core"/>
</dbReference>
<name>A0A401FT95_9BACT</name>
<gene>
    <name evidence="3" type="ORF">DENIS_1136</name>
</gene>
<dbReference type="GO" id="GO:0016887">
    <property type="term" value="F:ATP hydrolysis activity"/>
    <property type="evidence" value="ECO:0007669"/>
    <property type="project" value="InterPro"/>
</dbReference>
<dbReference type="PANTHER" id="PTHR43581:SF2">
    <property type="entry name" value="EXCINUCLEASE ATPASE SUBUNIT"/>
    <property type="match status" value="1"/>
</dbReference>
<dbReference type="InterPro" id="IPR038729">
    <property type="entry name" value="Rad50/SbcC_AAA"/>
</dbReference>
<organism evidence="3 4">
    <name type="scientific">Desulfonema ishimotonii</name>
    <dbReference type="NCBI Taxonomy" id="45657"/>
    <lineage>
        <taxon>Bacteria</taxon>
        <taxon>Pseudomonadati</taxon>
        <taxon>Thermodesulfobacteriota</taxon>
        <taxon>Desulfobacteria</taxon>
        <taxon>Desulfobacterales</taxon>
        <taxon>Desulfococcaceae</taxon>
        <taxon>Desulfonema</taxon>
    </lineage>
</organism>
<sequence length="354" mass="39657">MPENDKIKSLHLENFTVFEKADFEFCPGINVLIGANGTGKTHVMKISYGLLELCYYIQKKSVEPINFIGDIFQQTSLESLNRISGQAALAKLKYAATKTELEIFPKNKKPDTISGISGTDPAPKSCFIPAQEFLSINKGFRSTYENREIPYDRTYYDLSLALDTLPLRREKLTGVKDILDLLGNILAGKDAESGDVVSQEGGQFYLNLPEGRLDAPLVADGYRKLATLYYLLRNGSLTKNSVLFWDEPEANLNPKLIVETVRVLKMMAALGMQIFVATHDYLLSHELSLMAEYPSDADIDIRFFALHKPDRTAGVQVESGRTLAEIENNPILEEFAAHYDRESALFHQSEGQDE</sequence>
<keyword evidence="3" id="KW-0547">Nucleotide-binding</keyword>
<protein>
    <submittedName>
        <fullName evidence="3">ATP-binding protein</fullName>
    </submittedName>
</protein>
<keyword evidence="4" id="KW-1185">Reference proteome</keyword>
<comment type="caution">
    <text evidence="3">The sequence shown here is derived from an EMBL/GenBank/DDBJ whole genome shotgun (WGS) entry which is preliminary data.</text>
</comment>
<dbReference type="InterPro" id="IPR027417">
    <property type="entry name" value="P-loop_NTPase"/>
</dbReference>
<dbReference type="Proteomes" id="UP000288096">
    <property type="component" value="Unassembled WGS sequence"/>
</dbReference>
<dbReference type="Pfam" id="PF13304">
    <property type="entry name" value="AAA_21"/>
    <property type="match status" value="1"/>
</dbReference>
<dbReference type="GO" id="GO:0006302">
    <property type="term" value="P:double-strand break repair"/>
    <property type="evidence" value="ECO:0007669"/>
    <property type="project" value="InterPro"/>
</dbReference>
<dbReference type="PANTHER" id="PTHR43581">
    <property type="entry name" value="ATP/GTP PHOSPHATASE"/>
    <property type="match status" value="1"/>
</dbReference>
<proteinExistence type="predicted"/>
<dbReference type="InterPro" id="IPR051396">
    <property type="entry name" value="Bact_Antivir_Def_Nuclease"/>
</dbReference>
<evidence type="ECO:0000313" key="3">
    <source>
        <dbReference type="EMBL" id="GBC60185.1"/>
    </source>
</evidence>
<dbReference type="EMBL" id="BEXT01000001">
    <property type="protein sequence ID" value="GBC60185.1"/>
    <property type="molecule type" value="Genomic_DNA"/>
</dbReference>
<dbReference type="GO" id="GO:0005524">
    <property type="term" value="F:ATP binding"/>
    <property type="evidence" value="ECO:0007669"/>
    <property type="project" value="UniProtKB-KW"/>
</dbReference>
<evidence type="ECO:0000259" key="1">
    <source>
        <dbReference type="Pfam" id="PF13304"/>
    </source>
</evidence>
<evidence type="ECO:0000313" key="4">
    <source>
        <dbReference type="Proteomes" id="UP000288096"/>
    </source>
</evidence>
<reference evidence="4" key="2">
    <citation type="submission" date="2019-01" db="EMBL/GenBank/DDBJ databases">
        <title>Genome sequence of Desulfonema ishimotonii strain Tokyo 01.</title>
        <authorList>
            <person name="Fukui M."/>
        </authorList>
    </citation>
    <scope>NUCLEOTIDE SEQUENCE [LARGE SCALE GENOMIC DNA]</scope>
    <source>
        <strain evidence="4">Tokyo 01</strain>
    </source>
</reference>
<accession>A0A401FT95</accession>
<dbReference type="AlphaFoldDB" id="A0A401FT95"/>
<evidence type="ECO:0000259" key="2">
    <source>
        <dbReference type="Pfam" id="PF13476"/>
    </source>
</evidence>
<keyword evidence="3" id="KW-0067">ATP-binding</keyword>